<dbReference type="SMART" id="SM00488">
    <property type="entry name" value="DEXDc2"/>
    <property type="match status" value="1"/>
</dbReference>
<dbReference type="GO" id="GO:0003678">
    <property type="term" value="F:DNA helicase activity"/>
    <property type="evidence" value="ECO:0007669"/>
    <property type="project" value="InterPro"/>
</dbReference>
<dbReference type="GO" id="GO:0016818">
    <property type="term" value="F:hydrolase activity, acting on acid anhydrides, in phosphorus-containing anhydrides"/>
    <property type="evidence" value="ECO:0007669"/>
    <property type="project" value="InterPro"/>
</dbReference>
<evidence type="ECO:0000256" key="9">
    <source>
        <dbReference type="SAM" id="MobiDB-lite"/>
    </source>
</evidence>
<dbReference type="Proteomes" id="UP000290189">
    <property type="component" value="Unassembled WGS sequence"/>
</dbReference>
<dbReference type="PANTHER" id="PTHR11472">
    <property type="entry name" value="DNA REPAIR DEAD HELICASE RAD3/XP-D SUBFAMILY MEMBER"/>
    <property type="match status" value="1"/>
</dbReference>
<dbReference type="OMA" id="YNWYLRE"/>
<evidence type="ECO:0000256" key="8">
    <source>
        <dbReference type="ARBA" id="ARBA00023235"/>
    </source>
</evidence>
<dbReference type="EMBL" id="OVEO01000009">
    <property type="protein sequence ID" value="SPQ98320.1"/>
    <property type="molecule type" value="Genomic_DNA"/>
</dbReference>
<reference evidence="11 13" key="1">
    <citation type="submission" date="2015-02" db="EMBL/GenBank/DDBJ databases">
        <authorList>
            <person name="Chooi Y.-H."/>
        </authorList>
    </citation>
    <scope>NUCLEOTIDE SEQUENCE [LARGE SCALE GENOMIC DNA]</scope>
    <source>
        <strain evidence="11">E3</strain>
    </source>
</reference>
<dbReference type="InterPro" id="IPR014013">
    <property type="entry name" value="Helic_SF1/SF2_ATP-bd_DinG/Rad3"/>
</dbReference>
<evidence type="ECO:0000259" key="10">
    <source>
        <dbReference type="PROSITE" id="PS51193"/>
    </source>
</evidence>
<evidence type="ECO:0000313" key="14">
    <source>
        <dbReference type="Proteomes" id="UP000290189"/>
    </source>
</evidence>
<dbReference type="SMART" id="SM00487">
    <property type="entry name" value="DEXDc"/>
    <property type="match status" value="1"/>
</dbReference>
<name>A0A0G4IQY8_PLABS</name>
<dbReference type="InterPro" id="IPR027417">
    <property type="entry name" value="P-loop_NTPase"/>
</dbReference>
<dbReference type="GO" id="GO:0046872">
    <property type="term" value="F:metal ion binding"/>
    <property type="evidence" value="ECO:0007669"/>
    <property type="project" value="UniProtKB-KW"/>
</dbReference>
<dbReference type="Proteomes" id="UP000039324">
    <property type="component" value="Unassembled WGS sequence"/>
</dbReference>
<evidence type="ECO:0000313" key="13">
    <source>
        <dbReference type="Proteomes" id="UP000039324"/>
    </source>
</evidence>
<dbReference type="GO" id="GO:0006289">
    <property type="term" value="P:nucleotide-excision repair"/>
    <property type="evidence" value="ECO:0007669"/>
    <property type="project" value="TreeGrafter"/>
</dbReference>
<organism evidence="11 13">
    <name type="scientific">Plasmodiophora brassicae</name>
    <name type="common">Clubroot disease agent</name>
    <dbReference type="NCBI Taxonomy" id="37360"/>
    <lineage>
        <taxon>Eukaryota</taxon>
        <taxon>Sar</taxon>
        <taxon>Rhizaria</taxon>
        <taxon>Endomyxa</taxon>
        <taxon>Phytomyxea</taxon>
        <taxon>Plasmodiophorida</taxon>
        <taxon>Plasmodiophoridae</taxon>
        <taxon>Plasmodiophora</taxon>
    </lineage>
</organism>
<feature type="domain" description="Helicase ATP-binding" evidence="10">
    <location>
        <begin position="81"/>
        <end position="360"/>
    </location>
</feature>
<geneLocation type="mitochondrion" evidence="12"/>
<keyword evidence="2" id="KW-0547">Nucleotide-binding</keyword>
<dbReference type="GO" id="GO:0051536">
    <property type="term" value="F:iron-sulfur cluster binding"/>
    <property type="evidence" value="ECO:0007669"/>
    <property type="project" value="UniProtKB-KW"/>
</dbReference>
<keyword evidence="1" id="KW-0479">Metal-binding</keyword>
<dbReference type="OrthoDB" id="19182at2759"/>
<dbReference type="SMART" id="SM00491">
    <property type="entry name" value="HELICc2"/>
    <property type="match status" value="1"/>
</dbReference>
<dbReference type="Gene3D" id="3.40.50.300">
    <property type="entry name" value="P-loop containing nucleotide triphosphate hydrolases"/>
    <property type="match status" value="2"/>
</dbReference>
<evidence type="ECO:0000256" key="5">
    <source>
        <dbReference type="ARBA" id="ARBA00022840"/>
    </source>
</evidence>
<dbReference type="Pfam" id="PF06733">
    <property type="entry name" value="DEAD_2"/>
    <property type="match status" value="1"/>
</dbReference>
<dbReference type="EMBL" id="CDSF01000080">
    <property type="protein sequence ID" value="CEO97773.1"/>
    <property type="molecule type" value="Genomic_DNA"/>
</dbReference>
<reference evidence="12 14" key="2">
    <citation type="submission" date="2018-03" db="EMBL/GenBank/DDBJ databases">
        <authorList>
            <person name="Fogelqvist J."/>
        </authorList>
    </citation>
    <scope>NUCLEOTIDE SEQUENCE [LARGE SCALE GENOMIC DNA]</scope>
</reference>
<keyword evidence="6" id="KW-0408">Iron</keyword>
<evidence type="ECO:0000313" key="11">
    <source>
        <dbReference type="EMBL" id="CEO97773.1"/>
    </source>
</evidence>
<keyword evidence="13" id="KW-1185">Reference proteome</keyword>
<feature type="region of interest" description="Disordered" evidence="9">
    <location>
        <begin position="1"/>
        <end position="38"/>
    </location>
</feature>
<feature type="compositionally biased region" description="Acidic residues" evidence="9">
    <location>
        <begin position="28"/>
        <end position="38"/>
    </location>
</feature>
<evidence type="ECO:0000256" key="6">
    <source>
        <dbReference type="ARBA" id="ARBA00023004"/>
    </source>
</evidence>
<dbReference type="SUPFAM" id="SSF52540">
    <property type="entry name" value="P-loop containing nucleoside triphosphate hydrolases"/>
    <property type="match status" value="2"/>
</dbReference>
<keyword evidence="5" id="KW-0067">ATP-binding</keyword>
<keyword evidence="3" id="KW-0378">Hydrolase</keyword>
<sequence>MAMKGGGAGPPATIEEGAGPPAHLPVPPDDDDVLPDIVDDDRSPLKIFDGNLARMRLPRSLPPSAPWIVEANVASTLDIDGVRVHFPNAKPFHTQVAMMTSMIGAFRASRHALIESPTGTGKSLALLCAAIGFQIHQYEQVAAGRSEAVIPRIILASRTHSQLVSLAGELRRSPYRPRTTTLASRKQLCCNLVARSSPGGTDDACSERRHERYDEKSDKGCVFFMNLTEEDHAATVADAVRGSGGSDSVMDIEDLMRLSRYGGYGCPYYTSREVSYRSHLVLVPYNYVIDPAISQSLDLTQDSIVIIDEGHNVLDVAMEVGSADVTRDELLKCVQACDALRHVRQEKLSREPSSKHRAVIDETYPRLDVVRSYGSRIQAWLHRTSCQFRIQVKEQEPDDEYVIWSTYPPSSPAPSVVLRGLDITSPVCREIQRLLKAWSEAAPKLEPKIRAFVGQLHPMGALANALALALVRPHDYRICIVRSFDKGESQWYSSLRVMCLSAEGIIAMQTQPSFSFVITSGTLSPMGAFRDELGNTFKNRLDAMVTNPHVVRMADQVLVGAIGVDDAGMALTGTMKGQCNSYFAGVGQVVARICTMTPHGVLVFVSSYNIMNKFLDAWKRAGLLQIITRAKGEPFVEPNYGGDEMFKKVCIGYRNAAVTEKGALLLAVYRGKASEGISFSDNVCRACICVSLPLASYGDVRIQSKLDHENARSGNGRRWYERQAYSAVNQALGRVIRHAADYGILLMVDKRFATYRHPNVTTWLRQHVEVFETVEVMTERVNSFFQRVRELAPFTYVPPKQFEIPTTCNRSARARVPQRVNLPEVKLEVNDPMDVDLPQLDTIKRERVGRSAPALQSLLGYQTSNEPLT</sequence>
<dbReference type="GO" id="GO:0005634">
    <property type="term" value="C:nucleus"/>
    <property type="evidence" value="ECO:0007669"/>
    <property type="project" value="TreeGrafter"/>
</dbReference>
<keyword evidence="4" id="KW-0347">Helicase</keyword>
<evidence type="ECO:0000256" key="7">
    <source>
        <dbReference type="ARBA" id="ARBA00023014"/>
    </source>
</evidence>
<dbReference type="GO" id="GO:1990918">
    <property type="term" value="P:double-strand break repair involved in meiotic recombination"/>
    <property type="evidence" value="ECO:0007669"/>
    <property type="project" value="TreeGrafter"/>
</dbReference>
<keyword evidence="12" id="KW-0496">Mitochondrion</keyword>
<keyword evidence="8" id="KW-0413">Isomerase</keyword>
<proteinExistence type="predicted"/>
<dbReference type="InterPro" id="IPR014001">
    <property type="entry name" value="Helicase_ATP-bd"/>
</dbReference>
<evidence type="ECO:0000313" key="12">
    <source>
        <dbReference type="EMBL" id="SPQ98320.1"/>
    </source>
</evidence>
<evidence type="ECO:0000256" key="4">
    <source>
        <dbReference type="ARBA" id="ARBA00022806"/>
    </source>
</evidence>
<evidence type="ECO:0000256" key="3">
    <source>
        <dbReference type="ARBA" id="ARBA00022801"/>
    </source>
</evidence>
<accession>A0A0G4IQY8</accession>
<evidence type="ECO:0000256" key="2">
    <source>
        <dbReference type="ARBA" id="ARBA00022741"/>
    </source>
</evidence>
<dbReference type="PANTHER" id="PTHR11472:SF47">
    <property type="entry name" value="FANCONI ANEMIA GROUP J PROTEIN"/>
    <property type="match status" value="1"/>
</dbReference>
<dbReference type="InterPro" id="IPR010614">
    <property type="entry name" value="RAD3-like_helicase_DEAD"/>
</dbReference>
<dbReference type="AlphaFoldDB" id="A0A0G4IQY8"/>
<dbReference type="GO" id="GO:0005524">
    <property type="term" value="F:ATP binding"/>
    <property type="evidence" value="ECO:0007669"/>
    <property type="project" value="UniProtKB-KW"/>
</dbReference>
<dbReference type="InterPro" id="IPR006555">
    <property type="entry name" value="ATP-dep_Helicase_C"/>
</dbReference>
<gene>
    <name evidence="11" type="ORF">PBRA_005887</name>
    <name evidence="12" type="ORF">PLBR_LOCUS5535</name>
</gene>
<dbReference type="InterPro" id="IPR045028">
    <property type="entry name" value="DinG/Rad3-like"/>
</dbReference>
<protein>
    <recommendedName>
        <fullName evidence="10">Helicase ATP-binding domain-containing protein</fullName>
    </recommendedName>
</protein>
<evidence type="ECO:0000256" key="1">
    <source>
        <dbReference type="ARBA" id="ARBA00022723"/>
    </source>
</evidence>
<dbReference type="InterPro" id="IPR006554">
    <property type="entry name" value="Helicase-like_DEXD_c2"/>
</dbReference>
<dbReference type="Pfam" id="PF13307">
    <property type="entry name" value="Helicase_C_2"/>
    <property type="match status" value="1"/>
</dbReference>
<dbReference type="PROSITE" id="PS51193">
    <property type="entry name" value="HELICASE_ATP_BIND_2"/>
    <property type="match status" value="1"/>
</dbReference>
<dbReference type="STRING" id="37360.A0A0G4IQY8"/>
<dbReference type="GO" id="GO:0003677">
    <property type="term" value="F:DNA binding"/>
    <property type="evidence" value="ECO:0007669"/>
    <property type="project" value="InterPro"/>
</dbReference>
<keyword evidence="7" id="KW-0411">Iron-sulfur</keyword>